<evidence type="ECO:0000313" key="7">
    <source>
        <dbReference type="Proteomes" id="UP000326912"/>
    </source>
</evidence>
<accession>A0A5J4KW77</accession>
<evidence type="ECO:0000256" key="3">
    <source>
        <dbReference type="ARBA" id="ARBA00022840"/>
    </source>
</evidence>
<dbReference type="GO" id="GO:0046872">
    <property type="term" value="F:metal ion binding"/>
    <property type="evidence" value="ECO:0007669"/>
    <property type="project" value="InterPro"/>
</dbReference>
<protein>
    <submittedName>
        <fullName evidence="6">Phosphoribosylglycinamide synthetase</fullName>
    </submittedName>
</protein>
<organism evidence="6 7">
    <name type="scientific">Dictyobacter vulcani</name>
    <dbReference type="NCBI Taxonomy" id="2607529"/>
    <lineage>
        <taxon>Bacteria</taxon>
        <taxon>Bacillati</taxon>
        <taxon>Chloroflexota</taxon>
        <taxon>Ktedonobacteria</taxon>
        <taxon>Ktedonobacterales</taxon>
        <taxon>Dictyobacteraceae</taxon>
        <taxon>Dictyobacter</taxon>
    </lineage>
</organism>
<dbReference type="Pfam" id="PF13535">
    <property type="entry name" value="ATP-grasp_4"/>
    <property type="match status" value="1"/>
</dbReference>
<dbReference type="Gene3D" id="3.30.470.20">
    <property type="entry name" value="ATP-grasp fold, B domain"/>
    <property type="match status" value="1"/>
</dbReference>
<dbReference type="AlphaFoldDB" id="A0A5J4KW77"/>
<comment type="caution">
    <text evidence="6">The sequence shown here is derived from an EMBL/GenBank/DDBJ whole genome shotgun (WGS) entry which is preliminary data.</text>
</comment>
<keyword evidence="1" id="KW-0436">Ligase</keyword>
<proteinExistence type="predicted"/>
<reference evidence="6 7" key="1">
    <citation type="submission" date="2019-10" db="EMBL/GenBank/DDBJ databases">
        <title>Dictyobacter vulcani sp. nov., within the class Ktedonobacteria, isolated from soil of volcanic Mt. Zao.</title>
        <authorList>
            <person name="Zheng Y."/>
            <person name="Wang C.M."/>
            <person name="Sakai Y."/>
            <person name="Abe K."/>
            <person name="Yokota A."/>
            <person name="Yabe S."/>
        </authorList>
    </citation>
    <scope>NUCLEOTIDE SEQUENCE [LARGE SCALE GENOMIC DNA]</scope>
    <source>
        <strain evidence="6 7">W12</strain>
    </source>
</reference>
<keyword evidence="2 4" id="KW-0547">Nucleotide-binding</keyword>
<evidence type="ECO:0000256" key="4">
    <source>
        <dbReference type="PROSITE-ProRule" id="PRU00409"/>
    </source>
</evidence>
<dbReference type="PANTHER" id="PTHR43585">
    <property type="entry name" value="FUMIPYRROLE BIOSYNTHESIS PROTEIN C"/>
    <property type="match status" value="1"/>
</dbReference>
<dbReference type="EMBL" id="BKZW01000002">
    <property type="protein sequence ID" value="GER90780.1"/>
    <property type="molecule type" value="Genomic_DNA"/>
</dbReference>
<evidence type="ECO:0000313" key="6">
    <source>
        <dbReference type="EMBL" id="GER90780.1"/>
    </source>
</evidence>
<dbReference type="PROSITE" id="PS50975">
    <property type="entry name" value="ATP_GRASP"/>
    <property type="match status" value="1"/>
</dbReference>
<keyword evidence="7" id="KW-1185">Reference proteome</keyword>
<keyword evidence="3 4" id="KW-0067">ATP-binding</keyword>
<feature type="domain" description="ATP-grasp" evidence="5">
    <location>
        <begin position="119"/>
        <end position="319"/>
    </location>
</feature>
<dbReference type="SUPFAM" id="SSF56059">
    <property type="entry name" value="Glutathione synthetase ATP-binding domain-like"/>
    <property type="match status" value="1"/>
</dbReference>
<sequence length="431" mass="45961">MFMGGEEAGKRILLLMSPATYRAGAFLRAAQSLGLEVVVGLDLPERLTEYWHVPLGLDFGQVGSAVEAIVAYARERPFVAVLSVDDSATEVAAYANAALGLASNSPQASEAARDKLLMRRLLSTGGVPCPVFRNVGLQAEPGWIASQVSYPCVLKPRRLSGSRGVIRANNAEEFQVAFGRVKRLLLGEGVAEAEGTLLVEDFIPGVEVALEGLLTDGQLKVLTLFDKPDPLDGPFFEETIYVTPSRLPEETQQAIAECVVVAAGALGLCTGPVHAELRVNEGGPMLVEIAGRSIGGLCSTILEFGSGLSLEELILRHALGELVEEVEREGQAAGVMMIPIPVGGMYKGVYGVEEALGVPLITGIEITARVYNQVVPLPEGGSYLGFIFARGDDVVEVESALRVAHHCLRFEICRALPMVERRGLREAGAGW</sequence>
<dbReference type="InterPro" id="IPR052032">
    <property type="entry name" value="ATP-dep_AA_Ligase"/>
</dbReference>
<dbReference type="InterPro" id="IPR040570">
    <property type="entry name" value="LAL_C2"/>
</dbReference>
<evidence type="ECO:0000259" key="5">
    <source>
        <dbReference type="PROSITE" id="PS50975"/>
    </source>
</evidence>
<gene>
    <name evidence="6" type="ORF">KDW_49420</name>
</gene>
<evidence type="ECO:0000256" key="1">
    <source>
        <dbReference type="ARBA" id="ARBA00022598"/>
    </source>
</evidence>
<name>A0A5J4KW77_9CHLR</name>
<dbReference type="GO" id="GO:0016874">
    <property type="term" value="F:ligase activity"/>
    <property type="evidence" value="ECO:0007669"/>
    <property type="project" value="UniProtKB-KW"/>
</dbReference>
<evidence type="ECO:0000256" key="2">
    <source>
        <dbReference type="ARBA" id="ARBA00022741"/>
    </source>
</evidence>
<dbReference type="GO" id="GO:0005524">
    <property type="term" value="F:ATP binding"/>
    <property type="evidence" value="ECO:0007669"/>
    <property type="project" value="UniProtKB-UniRule"/>
</dbReference>
<dbReference type="Proteomes" id="UP000326912">
    <property type="component" value="Unassembled WGS sequence"/>
</dbReference>
<dbReference type="Pfam" id="PF18603">
    <property type="entry name" value="LAL_C2"/>
    <property type="match status" value="1"/>
</dbReference>
<dbReference type="InterPro" id="IPR011761">
    <property type="entry name" value="ATP-grasp"/>
</dbReference>
<dbReference type="PANTHER" id="PTHR43585:SF2">
    <property type="entry name" value="ATP-GRASP ENZYME FSQD"/>
    <property type="match status" value="1"/>
</dbReference>